<organism evidence="7 8">
    <name type="scientific">Aureobasidium subglaciale (strain EXF-2481)</name>
    <name type="common">Aureobasidium pullulans var. subglaciale</name>
    <dbReference type="NCBI Taxonomy" id="1043005"/>
    <lineage>
        <taxon>Eukaryota</taxon>
        <taxon>Fungi</taxon>
        <taxon>Dikarya</taxon>
        <taxon>Ascomycota</taxon>
        <taxon>Pezizomycotina</taxon>
        <taxon>Dothideomycetes</taxon>
        <taxon>Dothideomycetidae</taxon>
        <taxon>Dothideales</taxon>
        <taxon>Saccotheciaceae</taxon>
        <taxon>Aureobasidium</taxon>
    </lineage>
</organism>
<dbReference type="Pfam" id="PF04930">
    <property type="entry name" value="FUN14"/>
    <property type="match status" value="1"/>
</dbReference>
<evidence type="ECO:0000313" key="8">
    <source>
        <dbReference type="Proteomes" id="UP000030641"/>
    </source>
</evidence>
<name>A0A074YGB8_AURSE</name>
<dbReference type="Proteomes" id="UP000030641">
    <property type="component" value="Unassembled WGS sequence"/>
</dbReference>
<gene>
    <name evidence="7" type="ORF">AUEXF2481DRAFT_3465</name>
</gene>
<dbReference type="STRING" id="1043005.A0A074YGB8"/>
<comment type="subcellular location">
    <subcellularLocation>
        <location evidence="1">Membrane</location>
    </subcellularLocation>
</comment>
<dbReference type="GeneID" id="25365133"/>
<evidence type="ECO:0000256" key="2">
    <source>
        <dbReference type="ARBA" id="ARBA00009160"/>
    </source>
</evidence>
<comment type="similarity">
    <text evidence="2">Belongs to the FUN14 family.</text>
</comment>
<feature type="transmembrane region" description="Helical" evidence="6">
    <location>
        <begin position="91"/>
        <end position="114"/>
    </location>
</feature>
<sequence>MSFLLHSRPLGIGLGLGAAFTSYSLLTPRRHRYALCDASSTLNSYTSNAKVPVVNRRGGLNPSAVRQVSSGSIAGVLGGLAVSLFSKPLALLIGLLIVGVQFAESQLGISLVPYGRMQRYFTSIDLRSAMQDNVAFKLAFGATFALTGFAQL</sequence>
<dbReference type="OMA" id="KRPFKMS"/>
<dbReference type="GO" id="GO:0016020">
    <property type="term" value="C:membrane"/>
    <property type="evidence" value="ECO:0007669"/>
    <property type="project" value="UniProtKB-SubCell"/>
</dbReference>
<evidence type="ECO:0000256" key="5">
    <source>
        <dbReference type="ARBA" id="ARBA00023136"/>
    </source>
</evidence>
<keyword evidence="3 6" id="KW-0812">Transmembrane</keyword>
<evidence type="ECO:0000256" key="4">
    <source>
        <dbReference type="ARBA" id="ARBA00022989"/>
    </source>
</evidence>
<evidence type="ECO:0000313" key="7">
    <source>
        <dbReference type="EMBL" id="KEQ96770.1"/>
    </source>
</evidence>
<keyword evidence="5 6" id="KW-0472">Membrane</keyword>
<dbReference type="InParanoid" id="A0A074YGB8"/>
<feature type="transmembrane region" description="Helical" evidence="6">
    <location>
        <begin position="64"/>
        <end position="85"/>
    </location>
</feature>
<accession>A0A074YGB8</accession>
<dbReference type="EMBL" id="KL584755">
    <property type="protein sequence ID" value="KEQ96770.1"/>
    <property type="molecule type" value="Genomic_DNA"/>
</dbReference>
<protein>
    <submittedName>
        <fullName evidence="7">Uncharacterized protein</fullName>
    </submittedName>
</protein>
<reference evidence="7 8" key="1">
    <citation type="journal article" date="2014" name="BMC Genomics">
        <title>Genome sequencing of four Aureobasidium pullulans varieties: biotechnological potential, stress tolerance, and description of new species.</title>
        <authorList>
            <person name="Gostin Ar C."/>
            <person name="Ohm R.A."/>
            <person name="Kogej T."/>
            <person name="Sonjak S."/>
            <person name="Turk M."/>
            <person name="Zajc J."/>
            <person name="Zalar P."/>
            <person name="Grube M."/>
            <person name="Sun H."/>
            <person name="Han J."/>
            <person name="Sharma A."/>
            <person name="Chiniquy J."/>
            <person name="Ngan C.Y."/>
            <person name="Lipzen A."/>
            <person name="Barry K."/>
            <person name="Grigoriev I.V."/>
            <person name="Gunde-Cimerman N."/>
        </authorList>
    </citation>
    <scope>NUCLEOTIDE SEQUENCE [LARGE SCALE GENOMIC DNA]</scope>
    <source>
        <strain evidence="7 8">EXF-2481</strain>
    </source>
</reference>
<keyword evidence="8" id="KW-1185">Reference proteome</keyword>
<evidence type="ECO:0000256" key="6">
    <source>
        <dbReference type="SAM" id="Phobius"/>
    </source>
</evidence>
<proteinExistence type="inferred from homology"/>
<feature type="transmembrane region" description="Helical" evidence="6">
    <location>
        <begin position="134"/>
        <end position="151"/>
    </location>
</feature>
<dbReference type="HOGENOM" id="CLU_106353_1_1_1"/>
<evidence type="ECO:0000256" key="3">
    <source>
        <dbReference type="ARBA" id="ARBA00022692"/>
    </source>
</evidence>
<evidence type="ECO:0000256" key="1">
    <source>
        <dbReference type="ARBA" id="ARBA00004370"/>
    </source>
</evidence>
<feature type="transmembrane region" description="Helical" evidence="6">
    <location>
        <begin position="6"/>
        <end position="26"/>
    </location>
</feature>
<dbReference type="InterPro" id="IPR007014">
    <property type="entry name" value="FUN14"/>
</dbReference>
<dbReference type="RefSeq" id="XP_013345200.1">
    <property type="nucleotide sequence ID" value="XM_013489746.1"/>
</dbReference>
<keyword evidence="4 6" id="KW-1133">Transmembrane helix</keyword>
<dbReference type="AlphaFoldDB" id="A0A074YGB8"/>
<dbReference type="OrthoDB" id="3990500at2759"/>